<proteinExistence type="inferred from homology"/>
<dbReference type="PANTHER" id="PTHR22935">
    <property type="entry name" value="PENICILLIN-BINDING PROTEIN"/>
    <property type="match status" value="1"/>
</dbReference>
<evidence type="ECO:0000313" key="5">
    <source>
        <dbReference type="EMBL" id="RYO99860.1"/>
    </source>
</evidence>
<protein>
    <submittedName>
        <fullName evidence="5">Uncharacterized protein</fullName>
    </submittedName>
</protein>
<evidence type="ECO:0000256" key="2">
    <source>
        <dbReference type="SAM" id="SignalP"/>
    </source>
</evidence>
<feature type="chain" id="PRO_5020478805" evidence="2">
    <location>
        <begin position="24"/>
        <end position="580"/>
    </location>
</feature>
<dbReference type="AlphaFoldDB" id="A0A4Q4T6G6"/>
<dbReference type="EMBL" id="QJNU01000404">
    <property type="protein sequence ID" value="RYO99860.1"/>
    <property type="molecule type" value="Genomic_DNA"/>
</dbReference>
<sequence>MLSPSTALRGVLHSLLLSDLVLAAVNGACPPLGPVLPAPTSPSALEVVQSAAANVEGAFQNITSTLNATGVSVALKSIHEESPILELHYTPQYLNPKGTSSINGQSVYRLGSISKIFAVLAVLKLCSVRFDDPVTKYVPELRSLRGEAPERNDITAVQWDQVTIGALASHMSGIGTDLVADLASVPGPWTQLGLPELDESLLPNCAGVLGLPPCDRAQFFDDFGKRHPVYAPFTTPVYSNAASVILGYVVEAVSNTTYDDFVRGKILRPLGMTHTTIFSGPVDDAWGFIPLGETWWGASLGYEDMAGGFYSNTADLLAFGSGILRHELLDAAATRKWMKPASSTSSPGLVMGGPWEILRSTTATADGRLVEFYCKAGNLNTYNNMLCLVPDYDLVLTILSGGAESNNRLIDGTLSAVVKEMLPAIEAAGKAQAGALIGGTYSDAASNSSVTLSLDEGPGFKVSDWVVRGVDVIANYGSYGALSSGPTTDVTVNVRLYPAGLDAGSRTAWRAVFDVGTPEEIAAYEKEMFWPSAGCATWGKMDRLVYQFRSLDDFVIEQNEDGEASTLTLRGFQVDLKREV</sequence>
<dbReference type="Proteomes" id="UP000293360">
    <property type="component" value="Unassembled WGS sequence"/>
</dbReference>
<keyword evidence="2" id="KW-0732">Signal</keyword>
<comment type="similarity">
    <text evidence="1">Belongs to the beta-lactamase family.</text>
</comment>
<evidence type="ECO:0000313" key="6">
    <source>
        <dbReference type="Proteomes" id="UP000293360"/>
    </source>
</evidence>
<dbReference type="SUPFAM" id="SSF56601">
    <property type="entry name" value="beta-lactamase/transpeptidase-like"/>
    <property type="match status" value="1"/>
</dbReference>
<organism evidence="5 6">
    <name type="scientific">Monosporascus ibericus</name>
    <dbReference type="NCBI Taxonomy" id="155417"/>
    <lineage>
        <taxon>Eukaryota</taxon>
        <taxon>Fungi</taxon>
        <taxon>Dikarya</taxon>
        <taxon>Ascomycota</taxon>
        <taxon>Pezizomycotina</taxon>
        <taxon>Sordariomycetes</taxon>
        <taxon>Xylariomycetidae</taxon>
        <taxon>Xylariales</taxon>
        <taxon>Xylariales incertae sedis</taxon>
        <taxon>Monosporascus</taxon>
    </lineage>
</organism>
<dbReference type="InterPro" id="IPR012338">
    <property type="entry name" value="Beta-lactam/transpept-like"/>
</dbReference>
<dbReference type="InterPro" id="IPR058664">
    <property type="entry name" value="ARB_00930-like_C"/>
</dbReference>
<dbReference type="PANTHER" id="PTHR22935:SF95">
    <property type="entry name" value="BETA-LACTAMASE-LIKE 1-RELATED"/>
    <property type="match status" value="1"/>
</dbReference>
<evidence type="ECO:0000256" key="1">
    <source>
        <dbReference type="ARBA" id="ARBA00038473"/>
    </source>
</evidence>
<comment type="caution">
    <text evidence="5">The sequence shown here is derived from an EMBL/GenBank/DDBJ whole genome shotgun (WGS) entry which is preliminary data.</text>
</comment>
<feature type="domain" description="Beta-lactamase-related" evidence="3">
    <location>
        <begin position="83"/>
        <end position="406"/>
    </location>
</feature>
<evidence type="ECO:0000259" key="3">
    <source>
        <dbReference type="Pfam" id="PF00144"/>
    </source>
</evidence>
<dbReference type="Gene3D" id="3.40.710.10">
    <property type="entry name" value="DD-peptidase/beta-lactamase superfamily"/>
    <property type="match status" value="1"/>
</dbReference>
<evidence type="ECO:0000259" key="4">
    <source>
        <dbReference type="Pfam" id="PF26335"/>
    </source>
</evidence>
<reference evidence="5 6" key="1">
    <citation type="submission" date="2018-06" db="EMBL/GenBank/DDBJ databases">
        <title>Complete Genomes of Monosporascus.</title>
        <authorList>
            <person name="Robinson A.J."/>
            <person name="Natvig D.O."/>
        </authorList>
    </citation>
    <scope>NUCLEOTIDE SEQUENCE [LARGE SCALE GENOMIC DNA]</scope>
    <source>
        <strain evidence="5 6">CBS 110550</strain>
    </source>
</reference>
<dbReference type="OrthoDB" id="10250282at2759"/>
<dbReference type="STRING" id="155417.A0A4Q4T6G6"/>
<name>A0A4Q4T6G6_9PEZI</name>
<dbReference type="InterPro" id="IPR051478">
    <property type="entry name" value="Beta-lactamase-like_AB/R"/>
</dbReference>
<accession>A0A4Q4T6G6</accession>
<dbReference type="Pfam" id="PF00144">
    <property type="entry name" value="Beta-lactamase"/>
    <property type="match status" value="1"/>
</dbReference>
<feature type="signal peptide" evidence="2">
    <location>
        <begin position="1"/>
        <end position="23"/>
    </location>
</feature>
<gene>
    <name evidence="5" type="ORF">DL764_006682</name>
</gene>
<feature type="domain" description="Beta-lactamase-like ARB-00930-like C-terminal" evidence="4">
    <location>
        <begin position="430"/>
        <end position="579"/>
    </location>
</feature>
<dbReference type="InterPro" id="IPR001466">
    <property type="entry name" value="Beta-lactam-related"/>
</dbReference>
<keyword evidence="6" id="KW-1185">Reference proteome</keyword>
<dbReference type="Pfam" id="PF26335">
    <property type="entry name" value="ARB_00930_C"/>
    <property type="match status" value="1"/>
</dbReference>